<dbReference type="InterPro" id="IPR045337">
    <property type="entry name" value="MmgE_PrpD_C"/>
</dbReference>
<dbReference type="InterPro" id="IPR042183">
    <property type="entry name" value="MmgE/PrpD_sf_1"/>
</dbReference>
<comment type="similarity">
    <text evidence="1">Belongs to the PrpD family.</text>
</comment>
<evidence type="ECO:0000313" key="4">
    <source>
        <dbReference type="EMBL" id="OZT75591.1"/>
    </source>
</evidence>
<dbReference type="PANTHER" id="PTHR16943">
    <property type="entry name" value="2-METHYLCITRATE DEHYDRATASE-RELATED"/>
    <property type="match status" value="1"/>
</dbReference>
<feature type="domain" description="MmgE/PrpD N-terminal" evidence="2">
    <location>
        <begin position="10"/>
        <end position="247"/>
    </location>
</feature>
<dbReference type="RefSeq" id="WP_094890116.1">
    <property type="nucleotide sequence ID" value="NZ_NPEY01000002.1"/>
</dbReference>
<dbReference type="Pfam" id="PF19305">
    <property type="entry name" value="MmgE_PrpD_C"/>
    <property type="match status" value="1"/>
</dbReference>
<gene>
    <name evidence="4" type="ORF">CE457_04145</name>
</gene>
<dbReference type="Gene3D" id="1.10.4100.10">
    <property type="entry name" value="2-methylcitrate dehydratase PrpD"/>
    <property type="match status" value="1"/>
</dbReference>
<evidence type="ECO:0000256" key="1">
    <source>
        <dbReference type="ARBA" id="ARBA00006174"/>
    </source>
</evidence>
<organism evidence="4 5">
    <name type="scientific">Vreelandella boliviensis LC1</name>
    <dbReference type="NCBI Taxonomy" id="1072583"/>
    <lineage>
        <taxon>Bacteria</taxon>
        <taxon>Pseudomonadati</taxon>
        <taxon>Pseudomonadota</taxon>
        <taxon>Gammaproteobacteria</taxon>
        <taxon>Oceanospirillales</taxon>
        <taxon>Halomonadaceae</taxon>
        <taxon>Vreelandella</taxon>
    </lineage>
</organism>
<dbReference type="PANTHER" id="PTHR16943:SF8">
    <property type="entry name" value="2-METHYLCITRATE DEHYDRATASE"/>
    <property type="match status" value="1"/>
</dbReference>
<comment type="caution">
    <text evidence="4">The sequence shown here is derived from an EMBL/GenBank/DDBJ whole genome shotgun (WGS) entry which is preliminary data.</text>
</comment>
<keyword evidence="5" id="KW-1185">Reference proteome</keyword>
<feature type="domain" description="MmgE/PrpD C-terminal" evidence="3">
    <location>
        <begin position="272"/>
        <end position="441"/>
    </location>
</feature>
<evidence type="ECO:0000259" key="3">
    <source>
        <dbReference type="Pfam" id="PF19305"/>
    </source>
</evidence>
<dbReference type="EMBL" id="NPEY01000002">
    <property type="protein sequence ID" value="OZT75591.1"/>
    <property type="molecule type" value="Genomic_DNA"/>
</dbReference>
<dbReference type="InterPro" id="IPR005656">
    <property type="entry name" value="MmgE_PrpD"/>
</dbReference>
<accession>A0ABX4GEA9</accession>
<dbReference type="InterPro" id="IPR045336">
    <property type="entry name" value="MmgE_PrpD_N"/>
</dbReference>
<name>A0ABX4GEA9_9GAMM</name>
<protein>
    <submittedName>
        <fullName evidence="4">2-methylcitrate dehydratase</fullName>
    </submittedName>
</protein>
<dbReference type="InterPro" id="IPR036148">
    <property type="entry name" value="MmgE/PrpD_sf"/>
</dbReference>
<dbReference type="SUPFAM" id="SSF103378">
    <property type="entry name" value="2-methylcitrate dehydratase PrpD"/>
    <property type="match status" value="1"/>
</dbReference>
<evidence type="ECO:0000313" key="5">
    <source>
        <dbReference type="Proteomes" id="UP000216538"/>
    </source>
</evidence>
<dbReference type="Proteomes" id="UP000216538">
    <property type="component" value="Unassembled WGS sequence"/>
</dbReference>
<dbReference type="InterPro" id="IPR042188">
    <property type="entry name" value="MmgE/PrpD_sf_2"/>
</dbReference>
<evidence type="ECO:0000259" key="2">
    <source>
        <dbReference type="Pfam" id="PF03972"/>
    </source>
</evidence>
<reference evidence="4 5" key="1">
    <citation type="submission" date="2017-07" db="EMBL/GenBank/DDBJ databases">
        <title>Shotgun whole genome sequences of three halophilic bacterial isolates.</title>
        <authorList>
            <person name="Pozzo T."/>
            <person name="Higdon S.M."/>
            <person name="Quillaguaman J."/>
        </authorList>
    </citation>
    <scope>NUCLEOTIDE SEQUENCE [LARGE SCALE GENOMIC DNA]</scope>
    <source>
        <strain evidence="4 5">LC1</strain>
    </source>
</reference>
<sequence>MNNTTPNPLERLAQAACRWNTRPLDAETDWAARRALLDWFATTLPGCNQAPATLLSDTFATTRGEGSAVCYVDGHLGSPRYAALLNATASHTVEFDDIFKDGGYHPGSSTIAAALAVAQDIQATREQLHRAIIGGYEVGCRIALAIQPSHYRFWHTSATVGTMGAAVATAMLLGATSEQIGHAIALASSFAGGHQQNLQGEGTAKPLHAGHAADAGLMAGMAAAKGVTASLDSLHASNGFAAATSDSTGNWDAALEGIDDWTPITRMTVKNHGCCGHIFPALDGLKALQVSAPITAESIESIHIEGYGATYSMCNRPTPSSAQEARFSIQYCIAAYLVLGRVRLQAFEPLALEDVRIRALMPKVSVTERADIAARYPRQRMANIIVTTADGNTYQHLQETRKGDPEDPMTDNELLEKYQELVNGSLSPAASQSLQEVVMSSNQLPGSFALLGALGSVKSDRQ</sequence>
<proteinExistence type="inferred from homology"/>
<dbReference type="Gene3D" id="3.30.1330.120">
    <property type="entry name" value="2-methylcitrate dehydratase PrpD"/>
    <property type="match status" value="1"/>
</dbReference>
<dbReference type="Pfam" id="PF03972">
    <property type="entry name" value="MmgE_PrpD_N"/>
    <property type="match status" value="1"/>
</dbReference>